<gene>
    <name evidence="1" type="ORF">S12H4_41421</name>
</gene>
<feature type="non-terminal residue" evidence="1">
    <location>
        <position position="94"/>
    </location>
</feature>
<protein>
    <submittedName>
        <fullName evidence="1">Uncharacterized protein</fullName>
    </submittedName>
</protein>
<proteinExistence type="predicted"/>
<name>X1V2Q3_9ZZZZ</name>
<organism evidence="1">
    <name type="scientific">marine sediment metagenome</name>
    <dbReference type="NCBI Taxonomy" id="412755"/>
    <lineage>
        <taxon>unclassified sequences</taxon>
        <taxon>metagenomes</taxon>
        <taxon>ecological metagenomes</taxon>
    </lineage>
</organism>
<dbReference type="InterPro" id="IPR036439">
    <property type="entry name" value="Dockerin_dom_sf"/>
</dbReference>
<dbReference type="Gene3D" id="1.10.1330.10">
    <property type="entry name" value="Dockerin domain"/>
    <property type="match status" value="1"/>
</dbReference>
<dbReference type="EMBL" id="BARW01025242">
    <property type="protein sequence ID" value="GAJ06446.1"/>
    <property type="molecule type" value="Genomic_DNA"/>
</dbReference>
<comment type="caution">
    <text evidence="1">The sequence shown here is derived from an EMBL/GenBank/DDBJ whole genome shotgun (WGS) entry which is preliminary data.</text>
</comment>
<accession>X1V2Q3</accession>
<dbReference type="AlphaFoldDB" id="X1V2Q3"/>
<dbReference type="GO" id="GO:0000272">
    <property type="term" value="P:polysaccharide catabolic process"/>
    <property type="evidence" value="ECO:0007669"/>
    <property type="project" value="InterPro"/>
</dbReference>
<evidence type="ECO:0000313" key="1">
    <source>
        <dbReference type="EMBL" id="GAJ06446.1"/>
    </source>
</evidence>
<sequence length="94" mass="10175">MRRSLRIALLVLVISPVGLAAPPCLTGDLDWDCEVGFGDVLSLADQWLAPAGSPADIVGDDGVDMIDFATLAENWGQRRCPIIINEIHYDPDVK</sequence>
<reference evidence="1" key="1">
    <citation type="journal article" date="2014" name="Front. Microbiol.">
        <title>High frequency of phylogenetically diverse reductive dehalogenase-homologous genes in deep subseafloor sedimentary metagenomes.</title>
        <authorList>
            <person name="Kawai M."/>
            <person name="Futagami T."/>
            <person name="Toyoda A."/>
            <person name="Takaki Y."/>
            <person name="Nishi S."/>
            <person name="Hori S."/>
            <person name="Arai W."/>
            <person name="Tsubouchi T."/>
            <person name="Morono Y."/>
            <person name="Uchiyama I."/>
            <person name="Ito T."/>
            <person name="Fujiyama A."/>
            <person name="Inagaki F."/>
            <person name="Takami H."/>
        </authorList>
    </citation>
    <scope>NUCLEOTIDE SEQUENCE</scope>
    <source>
        <strain evidence="1">Expedition CK06-06</strain>
    </source>
</reference>
<dbReference type="SUPFAM" id="SSF63446">
    <property type="entry name" value="Type I dockerin domain"/>
    <property type="match status" value="1"/>
</dbReference>